<accession>A0A3B1CYC1</accession>
<feature type="domain" description="Glycosyltransferase 2-like" evidence="6">
    <location>
        <begin position="3"/>
        <end position="90"/>
    </location>
</feature>
<evidence type="ECO:0000313" key="7">
    <source>
        <dbReference type="EMBL" id="VAX24305.1"/>
    </source>
</evidence>
<evidence type="ECO:0000256" key="4">
    <source>
        <dbReference type="ARBA" id="ARBA00022679"/>
    </source>
</evidence>
<dbReference type="AlphaFoldDB" id="A0A3B1CYC1"/>
<evidence type="ECO:0000259" key="6">
    <source>
        <dbReference type="Pfam" id="PF00535"/>
    </source>
</evidence>
<dbReference type="SUPFAM" id="SSF53448">
    <property type="entry name" value="Nucleotide-diphospho-sugar transferases"/>
    <property type="match status" value="1"/>
</dbReference>
<reference evidence="7" key="1">
    <citation type="submission" date="2018-06" db="EMBL/GenBank/DDBJ databases">
        <authorList>
            <person name="Zhirakovskaya E."/>
        </authorList>
    </citation>
    <scope>NUCLEOTIDE SEQUENCE</scope>
</reference>
<comment type="subcellular location">
    <subcellularLocation>
        <location evidence="1">Cell membrane</location>
    </subcellularLocation>
</comment>
<organism evidence="7">
    <name type="scientific">hydrothermal vent metagenome</name>
    <dbReference type="NCBI Taxonomy" id="652676"/>
    <lineage>
        <taxon>unclassified sequences</taxon>
        <taxon>metagenomes</taxon>
        <taxon>ecological metagenomes</taxon>
    </lineage>
</organism>
<dbReference type="GO" id="GO:0016757">
    <property type="term" value="F:glycosyltransferase activity"/>
    <property type="evidence" value="ECO:0007669"/>
    <property type="project" value="UniProtKB-KW"/>
</dbReference>
<evidence type="ECO:0000256" key="5">
    <source>
        <dbReference type="ARBA" id="ARBA00023136"/>
    </source>
</evidence>
<dbReference type="Gene3D" id="3.90.550.10">
    <property type="entry name" value="Spore Coat Polysaccharide Biosynthesis Protein SpsA, Chain A"/>
    <property type="match status" value="1"/>
</dbReference>
<gene>
    <name evidence="7" type="ORF">MNBD_NITROSPINAE01-125</name>
</gene>
<keyword evidence="2" id="KW-1003">Cell membrane</keyword>
<evidence type="ECO:0000256" key="3">
    <source>
        <dbReference type="ARBA" id="ARBA00022676"/>
    </source>
</evidence>
<dbReference type="EMBL" id="UOGC01000164">
    <property type="protein sequence ID" value="VAX24305.1"/>
    <property type="molecule type" value="Genomic_DNA"/>
</dbReference>
<keyword evidence="3" id="KW-0328">Glycosyltransferase</keyword>
<name>A0A3B1CYC1_9ZZZZ</name>
<dbReference type="InterPro" id="IPR001173">
    <property type="entry name" value="Glyco_trans_2-like"/>
</dbReference>
<evidence type="ECO:0000256" key="2">
    <source>
        <dbReference type="ARBA" id="ARBA00022475"/>
    </source>
</evidence>
<sequence>RQMIEGVRASSGEFLLFLHADTVVNPNSLENIRSALLTQGVAGGAYRIQIDSKALRYKVWSAIINFRSRWFKLPYGDQAIFIKRELYDAIGGFEDVPIMEDIRLISAMKMMGRLVILDNVAVTSARKWEKDGLLYGTLRNWSMLIAHKMGVSPEKLVSWYYKG</sequence>
<dbReference type="PANTHER" id="PTHR43646:SF2">
    <property type="entry name" value="GLYCOSYLTRANSFERASE 2-LIKE DOMAIN-CONTAINING PROTEIN"/>
    <property type="match status" value="1"/>
</dbReference>
<dbReference type="PANTHER" id="PTHR43646">
    <property type="entry name" value="GLYCOSYLTRANSFERASE"/>
    <property type="match status" value="1"/>
</dbReference>
<keyword evidence="4" id="KW-0808">Transferase</keyword>
<feature type="non-terminal residue" evidence="7">
    <location>
        <position position="1"/>
    </location>
</feature>
<keyword evidence="5" id="KW-0472">Membrane</keyword>
<evidence type="ECO:0000256" key="1">
    <source>
        <dbReference type="ARBA" id="ARBA00004236"/>
    </source>
</evidence>
<dbReference type="InterPro" id="IPR029044">
    <property type="entry name" value="Nucleotide-diphossugar_trans"/>
</dbReference>
<dbReference type="GO" id="GO:0005886">
    <property type="term" value="C:plasma membrane"/>
    <property type="evidence" value="ECO:0007669"/>
    <property type="project" value="UniProtKB-SubCell"/>
</dbReference>
<protein>
    <recommendedName>
        <fullName evidence="6">Glycosyltransferase 2-like domain-containing protein</fullName>
    </recommendedName>
</protein>
<proteinExistence type="predicted"/>
<dbReference type="Pfam" id="PF00535">
    <property type="entry name" value="Glycos_transf_2"/>
    <property type="match status" value="1"/>
</dbReference>